<feature type="region of interest" description="Disordered" evidence="1">
    <location>
        <begin position="101"/>
        <end position="161"/>
    </location>
</feature>
<reference evidence="5 6" key="1">
    <citation type="submission" date="2023-11" db="EMBL/GenBank/DDBJ databases">
        <title>MicrobeMod: A computational toolkit for identifying prokaryotic methylation and restriction-modification with nanopore sequencing.</title>
        <authorList>
            <person name="Crits-Christoph A."/>
            <person name="Kang S.C."/>
            <person name="Lee H."/>
            <person name="Ostrov N."/>
        </authorList>
    </citation>
    <scope>NUCLEOTIDE SEQUENCE [LARGE SCALE GENOMIC DNA]</scope>
    <source>
        <strain evidence="5 6">ATCC BAA-571</strain>
    </source>
</reference>
<evidence type="ECO:0000256" key="1">
    <source>
        <dbReference type="SAM" id="MobiDB-lite"/>
    </source>
</evidence>
<dbReference type="RefSeq" id="WP_074680639.1">
    <property type="nucleotide sequence ID" value="NZ_CBCSET010000010.1"/>
</dbReference>
<dbReference type="EMBL" id="JAWXXP010000001">
    <property type="protein sequence ID" value="MDX5990455.1"/>
    <property type="molecule type" value="Genomic_DNA"/>
</dbReference>
<feature type="compositionally biased region" description="Acidic residues" evidence="1">
    <location>
        <begin position="296"/>
        <end position="305"/>
    </location>
</feature>
<feature type="compositionally biased region" description="Basic and acidic residues" evidence="1">
    <location>
        <begin position="306"/>
        <end position="322"/>
    </location>
</feature>
<evidence type="ECO:0000313" key="6">
    <source>
        <dbReference type="Proteomes" id="UP001278050"/>
    </source>
</evidence>
<dbReference type="EMBL" id="JAWXXP010000002">
    <property type="protein sequence ID" value="MDX5995470.1"/>
    <property type="molecule type" value="Genomic_DNA"/>
</dbReference>
<feature type="region of interest" description="Disordered" evidence="1">
    <location>
        <begin position="285"/>
        <end position="322"/>
    </location>
</feature>
<keyword evidence="6" id="KW-1185">Reference proteome</keyword>
<dbReference type="Proteomes" id="UP001278050">
    <property type="component" value="Unassembled WGS sequence"/>
</dbReference>
<feature type="region of interest" description="Disordered" evidence="1">
    <location>
        <begin position="243"/>
        <end position="271"/>
    </location>
</feature>
<dbReference type="InterPro" id="IPR040480">
    <property type="entry name" value="DnaT_DNA_bind"/>
</dbReference>
<gene>
    <name evidence="3" type="ORF">SIM71_00065</name>
    <name evidence="4" type="ORF">SIM71_25470</name>
    <name evidence="5" type="ORF">SIM71_25700</name>
</gene>
<feature type="domain" description="DnaT DNA-binding" evidence="2">
    <location>
        <begin position="174"/>
        <end position="240"/>
    </location>
</feature>
<feature type="compositionally biased region" description="Low complexity" evidence="1">
    <location>
        <begin position="135"/>
        <end position="152"/>
    </location>
</feature>
<organism evidence="5 6">
    <name type="scientific">Ectopseudomonas alcaliphila</name>
    <dbReference type="NCBI Taxonomy" id="101564"/>
    <lineage>
        <taxon>Bacteria</taxon>
        <taxon>Pseudomonadati</taxon>
        <taxon>Pseudomonadota</taxon>
        <taxon>Gammaproteobacteria</taxon>
        <taxon>Pseudomonadales</taxon>
        <taxon>Pseudomonadaceae</taxon>
        <taxon>Ectopseudomonas</taxon>
    </lineage>
</organism>
<sequence>MVAIRIDDAEWELLAGEPAELTKLYIAIKRRMDFATGIAGHKTLLSEIVLREGFTVDPIPGRPKPKPITREMYRSAVRRLEKLGLLVTIGTMVYQFPHARSDASPKTATTELQPAAQPQQQPTGDRLQPSEYAASSEIEGEQQPEQQPYSSPINNLLPESGDPMMVLQRARQFPMPLEGWSPIAKSFKAIAFKNAVPLSALTTERLNAFCSYWHVRPEKEQTQAQWEYQLVDHLKKQIQFAANSEAKPYGQSRSEEAAARRGSGKRSLSAVEQVEAAIAEQRAELAKPSGAAIADSDGEALENDGGDLRPPLDGEFWREAEA</sequence>
<dbReference type="Pfam" id="PF17948">
    <property type="entry name" value="DnaT"/>
    <property type="match status" value="1"/>
</dbReference>
<feature type="compositionally biased region" description="Low complexity" evidence="1">
    <location>
        <begin position="113"/>
        <end position="122"/>
    </location>
</feature>
<comment type="caution">
    <text evidence="5">The sequence shown here is derived from an EMBL/GenBank/DDBJ whole genome shotgun (WGS) entry which is preliminary data.</text>
</comment>
<protein>
    <submittedName>
        <fullName evidence="5">DnaT-like ssDNA-binding domain-containing protein</fullName>
    </submittedName>
</protein>
<dbReference type="EMBL" id="JAWXXP010000001">
    <property type="protein sequence ID" value="MDX5995425.1"/>
    <property type="molecule type" value="Genomic_DNA"/>
</dbReference>
<evidence type="ECO:0000313" key="3">
    <source>
        <dbReference type="EMBL" id="MDX5990455.1"/>
    </source>
</evidence>
<evidence type="ECO:0000313" key="4">
    <source>
        <dbReference type="EMBL" id="MDX5995425.1"/>
    </source>
</evidence>
<evidence type="ECO:0000313" key="5">
    <source>
        <dbReference type="EMBL" id="MDX5995470.1"/>
    </source>
</evidence>
<evidence type="ECO:0000259" key="2">
    <source>
        <dbReference type="Pfam" id="PF17948"/>
    </source>
</evidence>
<dbReference type="Gene3D" id="1.10.8.1180">
    <property type="match status" value="1"/>
</dbReference>
<accession>A0ABU4Q875</accession>
<name>A0ABU4Q875_9GAMM</name>
<proteinExistence type="predicted"/>